<dbReference type="InterPro" id="IPR058513">
    <property type="entry name" value="DUF8200"/>
</dbReference>
<feature type="chain" id="PRO_5041328337" description="UrcA family protein" evidence="1">
    <location>
        <begin position="24"/>
        <end position="120"/>
    </location>
</feature>
<dbReference type="Pfam" id="PF26624">
    <property type="entry name" value="DUF8200"/>
    <property type="match status" value="1"/>
</dbReference>
<evidence type="ECO:0000313" key="2">
    <source>
        <dbReference type="EMBL" id="MCW6534352.1"/>
    </source>
</evidence>
<feature type="signal peptide" evidence="1">
    <location>
        <begin position="1"/>
        <end position="23"/>
    </location>
</feature>
<proteinExistence type="predicted"/>
<dbReference type="Proteomes" id="UP001165565">
    <property type="component" value="Unassembled WGS sequence"/>
</dbReference>
<dbReference type="InterPro" id="IPR058067">
    <property type="entry name" value="CC_3452-like"/>
</dbReference>
<accession>A0AA41Z5D9</accession>
<dbReference type="RefSeq" id="WP_179511853.1">
    <property type="nucleotide sequence ID" value="NZ_JANFAU010000002.1"/>
</dbReference>
<keyword evidence="3" id="KW-1185">Reference proteome</keyword>
<sequence length="120" mass="11944">MIRSLIAAVLTSTALLASAGASAQTPAGYFVAVPAAPATKDAVMTRDTPWSLRDGAYVTAKAPVRDMVACQLIARGVGEISSFSAGGKAFDAAALGECNTKAKGGHVAVAKADPAPTPAN</sequence>
<evidence type="ECO:0008006" key="4">
    <source>
        <dbReference type="Google" id="ProtNLM"/>
    </source>
</evidence>
<name>A0AA41Z5D9_9SPHN</name>
<gene>
    <name evidence="2" type="ORF">NEE01_06075</name>
</gene>
<evidence type="ECO:0000313" key="3">
    <source>
        <dbReference type="Proteomes" id="UP001165565"/>
    </source>
</evidence>
<dbReference type="EMBL" id="JANFAV010000003">
    <property type="protein sequence ID" value="MCW6534352.1"/>
    <property type="molecule type" value="Genomic_DNA"/>
</dbReference>
<dbReference type="NCBIfam" id="NF047636">
    <property type="entry name" value="CC_3452_fam"/>
    <property type="match status" value="1"/>
</dbReference>
<protein>
    <recommendedName>
        <fullName evidence="4">UrcA family protein</fullName>
    </recommendedName>
</protein>
<keyword evidence="1" id="KW-0732">Signal</keyword>
<evidence type="ECO:0000256" key="1">
    <source>
        <dbReference type="SAM" id="SignalP"/>
    </source>
</evidence>
<dbReference type="AlphaFoldDB" id="A0AA41Z5D9"/>
<comment type="caution">
    <text evidence="2">The sequence shown here is derived from an EMBL/GenBank/DDBJ whole genome shotgun (WGS) entry which is preliminary data.</text>
</comment>
<reference evidence="2" key="1">
    <citation type="submission" date="2022-06" db="EMBL/GenBank/DDBJ databases">
        <title>Sphingomonas sp. nov. isolated from rhizosphere soil of tomato.</title>
        <authorList>
            <person name="Dong H."/>
            <person name="Gao R."/>
        </authorList>
    </citation>
    <scope>NUCLEOTIDE SEQUENCE</scope>
    <source>
        <strain evidence="2">MMSM24</strain>
    </source>
</reference>
<organism evidence="2 3">
    <name type="scientific">Sphingomonas lycopersici</name>
    <dbReference type="NCBI Taxonomy" id="2951807"/>
    <lineage>
        <taxon>Bacteria</taxon>
        <taxon>Pseudomonadati</taxon>
        <taxon>Pseudomonadota</taxon>
        <taxon>Alphaproteobacteria</taxon>
        <taxon>Sphingomonadales</taxon>
        <taxon>Sphingomonadaceae</taxon>
        <taxon>Sphingomonas</taxon>
    </lineage>
</organism>